<gene>
    <name evidence="2" type="ORF">SAMN05421748_12889</name>
</gene>
<dbReference type="OrthoDB" id="3826164at2"/>
<name>A0A285K2Q1_9ACTN</name>
<evidence type="ECO:0000313" key="3">
    <source>
        <dbReference type="Proteomes" id="UP000219612"/>
    </source>
</evidence>
<organism evidence="2 3">
    <name type="scientific">Paractinoplanes atraurantiacus</name>
    <dbReference type="NCBI Taxonomy" id="1036182"/>
    <lineage>
        <taxon>Bacteria</taxon>
        <taxon>Bacillati</taxon>
        <taxon>Actinomycetota</taxon>
        <taxon>Actinomycetes</taxon>
        <taxon>Micromonosporales</taxon>
        <taxon>Micromonosporaceae</taxon>
        <taxon>Paractinoplanes</taxon>
    </lineage>
</organism>
<dbReference type="EMBL" id="OBDY01000028">
    <property type="protein sequence ID" value="SNY65621.1"/>
    <property type="molecule type" value="Genomic_DNA"/>
</dbReference>
<proteinExistence type="predicted"/>
<feature type="compositionally biased region" description="Basic and acidic residues" evidence="1">
    <location>
        <begin position="250"/>
        <end position="276"/>
    </location>
</feature>
<evidence type="ECO:0000256" key="1">
    <source>
        <dbReference type="SAM" id="MobiDB-lite"/>
    </source>
</evidence>
<reference evidence="2 3" key="1">
    <citation type="submission" date="2017-09" db="EMBL/GenBank/DDBJ databases">
        <authorList>
            <person name="Ehlers B."/>
            <person name="Leendertz F.H."/>
        </authorList>
    </citation>
    <scope>NUCLEOTIDE SEQUENCE [LARGE SCALE GENOMIC DNA]</scope>
    <source>
        <strain evidence="2 3">CGMCC 4.6857</strain>
    </source>
</reference>
<feature type="region of interest" description="Disordered" evidence="1">
    <location>
        <begin position="245"/>
        <end position="276"/>
    </location>
</feature>
<protein>
    <submittedName>
        <fullName evidence="2">Uncharacterized protein</fullName>
    </submittedName>
</protein>
<dbReference type="Proteomes" id="UP000219612">
    <property type="component" value="Unassembled WGS sequence"/>
</dbReference>
<accession>A0A285K2Q1</accession>
<evidence type="ECO:0000313" key="2">
    <source>
        <dbReference type="EMBL" id="SNY65621.1"/>
    </source>
</evidence>
<dbReference type="AlphaFoldDB" id="A0A285K2Q1"/>
<sequence>MTISLQALLRADLAAVRGVAEQWMRLGLRIDRAVEDLTLRTSDLEDHWFSGEAAQAARDKGVHLRVRLGNAHDNCVATGVAAREFADDLDQCRRLLDQLVAEARGHGLQIDLASGEITVPLALAGSVTQTTVTQATIDAYAQQISQVLTRADEADQRAAAILGRNSYREDFGPDDKLPDYPKIDGPSLAAWTPRNRAEWWLGLHPMIQDRLITEQPDIIATATGLPTRDRETAARLLRTRAEQSLLASRAQDESLRGDTGSRARTEREQQLSALDR</sequence>
<keyword evidence="3" id="KW-1185">Reference proteome</keyword>
<dbReference type="RefSeq" id="WP_097327349.1">
    <property type="nucleotide sequence ID" value="NZ_OBDY01000028.1"/>
</dbReference>